<accession>A0A412N626</accession>
<dbReference type="InterPro" id="IPR052977">
    <property type="entry name" value="Polyferredoxin-like_ET"/>
</dbReference>
<dbReference type="Gene3D" id="3.30.70.20">
    <property type="match status" value="1"/>
</dbReference>
<sequence length="385" mass="44306">MIHITDPADCCGCTACASICAHDAITMQPDCMGFLYPTVNTTLCTDCGLCETVCAFNEHYDTSLNLPQPEAYAARHKNMKEVETSRSGAAFIAISDWILQQGGSVYGAGYTDHFRVVHKRATTREERDEFKGSKYVQSDMGKVFRQVKQDLRNGMIVLFSGTPCQTSGLNAYIGKKLCKNLYLVDIVCHGVPAPYLWRDYLSYLEKKQGAKICWVNFRDKQEFGWRAHKETFKFIKRARKMSFTFLFYQHIMFRNSCGKCHFTNIQRPSDITIADFWGIEKVDPNINSDDKGVSLILINTEKGQKLFEAIQHDLNTIPATLDKCLQPNLKHPTIIHPQRMDFERDYKKYGFSYVMKKYGNNDRRHKLKSTIKKIKNKIKRIIHIN</sequence>
<evidence type="ECO:0000259" key="1">
    <source>
        <dbReference type="PROSITE" id="PS51379"/>
    </source>
</evidence>
<comment type="caution">
    <text evidence="2">The sequence shown here is derived from an EMBL/GenBank/DDBJ whole genome shotgun (WGS) entry which is preliminary data.</text>
</comment>
<evidence type="ECO:0000313" key="3">
    <source>
        <dbReference type="Proteomes" id="UP000285159"/>
    </source>
</evidence>
<dbReference type="PANTHER" id="PTHR43193:SF2">
    <property type="entry name" value="POLYFERREDOXIN PROTEIN FWDF"/>
    <property type="match status" value="1"/>
</dbReference>
<reference evidence="2 3" key="1">
    <citation type="submission" date="2018-08" db="EMBL/GenBank/DDBJ databases">
        <title>A genome reference for cultivated species of the human gut microbiota.</title>
        <authorList>
            <person name="Zou Y."/>
            <person name="Xue W."/>
            <person name="Luo G."/>
        </authorList>
    </citation>
    <scope>NUCLEOTIDE SEQUENCE [LARGE SCALE GENOMIC DNA]</scope>
    <source>
        <strain evidence="2 3">AF19-1AC</strain>
    </source>
</reference>
<dbReference type="EMBL" id="QRWP01000005">
    <property type="protein sequence ID" value="RGT33687.1"/>
    <property type="molecule type" value="Genomic_DNA"/>
</dbReference>
<gene>
    <name evidence="2" type="ORF">DWX38_07835</name>
</gene>
<dbReference type="InterPro" id="IPR017896">
    <property type="entry name" value="4Fe4S_Fe-S-bd"/>
</dbReference>
<proteinExistence type="predicted"/>
<feature type="domain" description="4Fe-4S ferredoxin-type" evidence="1">
    <location>
        <begin position="35"/>
        <end position="65"/>
    </location>
</feature>
<dbReference type="InterPro" id="IPR007525">
    <property type="entry name" value="FrhB_FdhB_C"/>
</dbReference>
<dbReference type="AlphaFoldDB" id="A0A412N626"/>
<dbReference type="RefSeq" id="WP_118467802.1">
    <property type="nucleotide sequence ID" value="NZ_CAJLSL010000005.1"/>
</dbReference>
<evidence type="ECO:0000313" key="2">
    <source>
        <dbReference type="EMBL" id="RGT33687.1"/>
    </source>
</evidence>
<name>A0A412N626_9BACE</name>
<protein>
    <submittedName>
        <fullName evidence="2">F420H(2):quinone oxidoreductase</fullName>
    </submittedName>
</protein>
<dbReference type="PANTHER" id="PTHR43193">
    <property type="match status" value="1"/>
</dbReference>
<feature type="domain" description="4Fe-4S ferredoxin-type" evidence="1">
    <location>
        <begin position="1"/>
        <end position="30"/>
    </location>
</feature>
<dbReference type="SUPFAM" id="SSF54862">
    <property type="entry name" value="4Fe-4S ferredoxins"/>
    <property type="match status" value="1"/>
</dbReference>
<dbReference type="PROSITE" id="PS51379">
    <property type="entry name" value="4FE4S_FER_2"/>
    <property type="match status" value="2"/>
</dbReference>
<organism evidence="2 3">
    <name type="scientific">Bacteroides clarus</name>
    <dbReference type="NCBI Taxonomy" id="626929"/>
    <lineage>
        <taxon>Bacteria</taxon>
        <taxon>Pseudomonadati</taxon>
        <taxon>Bacteroidota</taxon>
        <taxon>Bacteroidia</taxon>
        <taxon>Bacteroidales</taxon>
        <taxon>Bacteroidaceae</taxon>
        <taxon>Bacteroides</taxon>
    </lineage>
</organism>
<dbReference type="Proteomes" id="UP000285159">
    <property type="component" value="Unassembled WGS sequence"/>
</dbReference>
<dbReference type="Pfam" id="PF04432">
    <property type="entry name" value="FrhB_FdhB_C"/>
    <property type="match status" value="1"/>
</dbReference>